<reference evidence="2 3" key="2">
    <citation type="submission" date="2018-03" db="EMBL/GenBank/DDBJ databases">
        <title>The ancient ancestry and fast evolution of plastids.</title>
        <authorList>
            <person name="Moore K.R."/>
            <person name="Magnabosco C."/>
            <person name="Momper L."/>
            <person name="Gold D.A."/>
            <person name="Bosak T."/>
            <person name="Fournier G.P."/>
        </authorList>
    </citation>
    <scope>NUCLEOTIDE SEQUENCE [LARGE SCALE GENOMIC DNA]</scope>
    <source>
        <strain evidence="2 3">ULC18</strain>
    </source>
</reference>
<protein>
    <recommendedName>
        <fullName evidence="4">DUF4359 domain-containing protein</fullName>
    </recommendedName>
</protein>
<evidence type="ECO:0000313" key="3">
    <source>
        <dbReference type="Proteomes" id="UP000239576"/>
    </source>
</evidence>
<keyword evidence="1" id="KW-0732">Signal</keyword>
<evidence type="ECO:0000313" key="2">
    <source>
        <dbReference type="EMBL" id="PSB29888.1"/>
    </source>
</evidence>
<gene>
    <name evidence="2" type="ORF">C7B82_10065</name>
</gene>
<sequence length="134" mass="13633">MSKKHVKQLLALLLLLLPLAGCGSDGEKFGPLPSDIAPFFGGGGGSAPAAPAQAPAQAPNVPGTAGVMAIQREQYGAVNAAGCDAIARRMAKRGFRLVEVVPNNLGTGGVLDVICVFESDSADPGDGRIYAPQY</sequence>
<feature type="signal peptide" evidence="1">
    <location>
        <begin position="1"/>
        <end position="23"/>
    </location>
</feature>
<keyword evidence="3" id="KW-1185">Reference proteome</keyword>
<name>A0A2T1EB02_9CYAN</name>
<dbReference type="RefSeq" id="WP_106256169.1">
    <property type="nucleotide sequence ID" value="NZ_CAWNSW010000007.1"/>
</dbReference>
<evidence type="ECO:0000256" key="1">
    <source>
        <dbReference type="SAM" id="SignalP"/>
    </source>
</evidence>
<comment type="caution">
    <text evidence="2">The sequence shown here is derived from an EMBL/GenBank/DDBJ whole genome shotgun (WGS) entry which is preliminary data.</text>
</comment>
<accession>A0A2T1EB02</accession>
<proteinExistence type="predicted"/>
<dbReference type="Proteomes" id="UP000239576">
    <property type="component" value="Unassembled WGS sequence"/>
</dbReference>
<feature type="chain" id="PRO_5015513405" description="DUF4359 domain-containing protein" evidence="1">
    <location>
        <begin position="24"/>
        <end position="134"/>
    </location>
</feature>
<dbReference type="AlphaFoldDB" id="A0A2T1EB02"/>
<evidence type="ECO:0008006" key="4">
    <source>
        <dbReference type="Google" id="ProtNLM"/>
    </source>
</evidence>
<reference evidence="3" key="1">
    <citation type="submission" date="2018-02" db="EMBL/GenBank/DDBJ databases">
        <authorList>
            <person name="Moore K."/>
            <person name="Momper L."/>
        </authorList>
    </citation>
    <scope>NUCLEOTIDE SEQUENCE [LARGE SCALE GENOMIC DNA]</scope>
    <source>
        <strain evidence="3">ULC18</strain>
    </source>
</reference>
<dbReference type="EMBL" id="PVWK01000057">
    <property type="protein sequence ID" value="PSB29888.1"/>
    <property type="molecule type" value="Genomic_DNA"/>
</dbReference>
<organism evidence="2 3">
    <name type="scientific">Stenomitos frigidus ULC18</name>
    <dbReference type="NCBI Taxonomy" id="2107698"/>
    <lineage>
        <taxon>Bacteria</taxon>
        <taxon>Bacillati</taxon>
        <taxon>Cyanobacteriota</taxon>
        <taxon>Cyanophyceae</taxon>
        <taxon>Leptolyngbyales</taxon>
        <taxon>Leptolyngbyaceae</taxon>
        <taxon>Stenomitos</taxon>
    </lineage>
</organism>